<evidence type="ECO:0000313" key="2">
    <source>
        <dbReference type="Proteomes" id="UP000327118"/>
    </source>
</evidence>
<protein>
    <recommendedName>
        <fullName evidence="3">Hydrophobin</fullName>
    </recommendedName>
</protein>
<name>A0A5N6Z9N5_9EURO</name>
<sequence>MFVAPARTKEEGRVHLGCAPKKVIKGALDPSSSCFSSQPQSATQASPSTLTLLLQRAPSHPTITMKFFAVAALFAATAMAYPPSGNAGALSQTKVQQVQTLENRCNQQQKQTMCCDKFTEKKSISTGGLLNNLIGDLDLKNLVNLGLVQNLLQGEGGECRGVVTALDGNCANKAACCDHIDGSATQNGLVNVNGLNCLALPL</sequence>
<gene>
    <name evidence="1" type="ORF">BDV28DRAFT_86276</name>
</gene>
<evidence type="ECO:0000313" key="1">
    <source>
        <dbReference type="EMBL" id="KAE8354364.1"/>
    </source>
</evidence>
<evidence type="ECO:0008006" key="3">
    <source>
        <dbReference type="Google" id="ProtNLM"/>
    </source>
</evidence>
<proteinExistence type="predicted"/>
<accession>A0A5N6Z9N5</accession>
<dbReference type="AlphaFoldDB" id="A0A5N6Z9N5"/>
<keyword evidence="2" id="KW-1185">Reference proteome</keyword>
<dbReference type="EMBL" id="ML739074">
    <property type="protein sequence ID" value="KAE8354364.1"/>
    <property type="molecule type" value="Genomic_DNA"/>
</dbReference>
<reference evidence="2" key="1">
    <citation type="submission" date="2019-04" db="EMBL/GenBank/DDBJ databases">
        <title>Friends and foes A comparative genomics studyof 23 Aspergillus species from section Flavi.</title>
        <authorList>
            <consortium name="DOE Joint Genome Institute"/>
            <person name="Kjaerbolling I."/>
            <person name="Vesth T."/>
            <person name="Frisvad J.C."/>
            <person name="Nybo J.L."/>
            <person name="Theobald S."/>
            <person name="Kildgaard S."/>
            <person name="Isbrandt T."/>
            <person name="Kuo A."/>
            <person name="Sato A."/>
            <person name="Lyhne E.K."/>
            <person name="Kogle M.E."/>
            <person name="Wiebenga A."/>
            <person name="Kun R.S."/>
            <person name="Lubbers R.J."/>
            <person name="Makela M.R."/>
            <person name="Barry K."/>
            <person name="Chovatia M."/>
            <person name="Clum A."/>
            <person name="Daum C."/>
            <person name="Haridas S."/>
            <person name="He G."/>
            <person name="LaButti K."/>
            <person name="Lipzen A."/>
            <person name="Mondo S."/>
            <person name="Riley R."/>
            <person name="Salamov A."/>
            <person name="Simmons B.A."/>
            <person name="Magnuson J.K."/>
            <person name="Henrissat B."/>
            <person name="Mortensen U.H."/>
            <person name="Larsen T.O."/>
            <person name="Devries R.P."/>
            <person name="Grigoriev I.V."/>
            <person name="Machida M."/>
            <person name="Baker S.E."/>
            <person name="Andersen M.R."/>
        </authorList>
    </citation>
    <scope>NUCLEOTIDE SEQUENCE [LARGE SCALE GENOMIC DNA]</scope>
    <source>
        <strain evidence="2">CBS 553.77</strain>
    </source>
</reference>
<organism evidence="1 2">
    <name type="scientific">Aspergillus coremiiformis</name>
    <dbReference type="NCBI Taxonomy" id="138285"/>
    <lineage>
        <taxon>Eukaryota</taxon>
        <taxon>Fungi</taxon>
        <taxon>Dikarya</taxon>
        <taxon>Ascomycota</taxon>
        <taxon>Pezizomycotina</taxon>
        <taxon>Eurotiomycetes</taxon>
        <taxon>Eurotiomycetidae</taxon>
        <taxon>Eurotiales</taxon>
        <taxon>Aspergillaceae</taxon>
        <taxon>Aspergillus</taxon>
        <taxon>Aspergillus subgen. Circumdati</taxon>
    </lineage>
</organism>
<dbReference type="Proteomes" id="UP000327118">
    <property type="component" value="Unassembled WGS sequence"/>
</dbReference>